<keyword evidence="1" id="KW-0472">Membrane</keyword>
<protein>
    <submittedName>
        <fullName evidence="2">Uncharacterized protein</fullName>
    </submittedName>
</protein>
<keyword evidence="1" id="KW-0812">Transmembrane</keyword>
<dbReference type="EMBL" id="QGGQ01000006">
    <property type="protein sequence ID" value="PWK22928.1"/>
    <property type="molecule type" value="Genomic_DNA"/>
</dbReference>
<evidence type="ECO:0000313" key="3">
    <source>
        <dbReference type="Proteomes" id="UP000245667"/>
    </source>
</evidence>
<accession>A0A316DZT3</accession>
<proteinExistence type="predicted"/>
<dbReference type="AlphaFoldDB" id="A0A316DZT3"/>
<sequence length="75" mass="9093">MLLFLAYLDCKKPQPVVLTCKQKGYKKNYIYYFYNLSSVFFHFVYVLIDYFFLAIKLLLTFEYATSITHQAYYNI</sequence>
<comment type="caution">
    <text evidence="2">The sequence shown here is derived from an EMBL/GenBank/DDBJ whole genome shotgun (WGS) entry which is preliminary data.</text>
</comment>
<reference evidence="2 3" key="1">
    <citation type="submission" date="2018-05" db="EMBL/GenBank/DDBJ databases">
        <title>Genomic Encyclopedia of Archaeal and Bacterial Type Strains, Phase II (KMG-II): from individual species to whole genera.</title>
        <authorList>
            <person name="Goeker M."/>
        </authorList>
    </citation>
    <scope>NUCLEOTIDE SEQUENCE [LARGE SCALE GENOMIC DNA]</scope>
    <source>
        <strain evidence="2 3">DSM 23514</strain>
    </source>
</reference>
<keyword evidence="1" id="KW-1133">Transmembrane helix</keyword>
<organism evidence="2 3">
    <name type="scientific">Maribacter polysiphoniae</name>
    <dbReference type="NCBI Taxonomy" id="429344"/>
    <lineage>
        <taxon>Bacteria</taxon>
        <taxon>Pseudomonadati</taxon>
        <taxon>Bacteroidota</taxon>
        <taxon>Flavobacteriia</taxon>
        <taxon>Flavobacteriales</taxon>
        <taxon>Flavobacteriaceae</taxon>
        <taxon>Maribacter</taxon>
    </lineage>
</organism>
<name>A0A316DZT3_9FLAO</name>
<evidence type="ECO:0000256" key="1">
    <source>
        <dbReference type="SAM" id="Phobius"/>
    </source>
</evidence>
<gene>
    <name evidence="2" type="ORF">LX92_02867</name>
</gene>
<dbReference type="Proteomes" id="UP000245667">
    <property type="component" value="Unassembled WGS sequence"/>
</dbReference>
<feature type="transmembrane region" description="Helical" evidence="1">
    <location>
        <begin position="31"/>
        <end position="53"/>
    </location>
</feature>
<evidence type="ECO:0000313" key="2">
    <source>
        <dbReference type="EMBL" id="PWK22928.1"/>
    </source>
</evidence>